<dbReference type="EMBL" id="JAGGMR010000001">
    <property type="protein sequence ID" value="MBP2192021.1"/>
    <property type="molecule type" value="Genomic_DNA"/>
</dbReference>
<protein>
    <submittedName>
        <fullName evidence="1">Uncharacterized protein</fullName>
    </submittedName>
</protein>
<sequence>MTARPRRHQWYRMAVFAPSALEVVRCAGGWICDRAMAGWDVTIVTAPADSRPLRILGAHALDPELDPSAVLREFAPQAIAVAGDLFEADARIRDCALGQLACAPMEITVWGASCPPELGARMRTMEYRLSYAARAFKARAWAAVALPDTPIAAVESCYRDESTGRPPGITLR</sequence>
<dbReference type="Proteomes" id="UP001519325">
    <property type="component" value="Unassembled WGS sequence"/>
</dbReference>
<comment type="caution">
    <text evidence="1">The sequence shown here is derived from an EMBL/GenBank/DDBJ whole genome shotgun (WGS) entry which is preliminary data.</text>
</comment>
<evidence type="ECO:0000313" key="1">
    <source>
        <dbReference type="EMBL" id="MBP2192021.1"/>
    </source>
</evidence>
<keyword evidence="2" id="KW-1185">Reference proteome</keyword>
<dbReference type="RefSeq" id="WP_209894528.1">
    <property type="nucleotide sequence ID" value="NZ_JAGGMR010000001.1"/>
</dbReference>
<organism evidence="1 2">
    <name type="scientific">Nocardia goodfellowii</name>
    <dbReference type="NCBI Taxonomy" id="882446"/>
    <lineage>
        <taxon>Bacteria</taxon>
        <taxon>Bacillati</taxon>
        <taxon>Actinomycetota</taxon>
        <taxon>Actinomycetes</taxon>
        <taxon>Mycobacteriales</taxon>
        <taxon>Nocardiaceae</taxon>
        <taxon>Nocardia</taxon>
    </lineage>
</organism>
<reference evidence="1 2" key="1">
    <citation type="submission" date="2021-03" db="EMBL/GenBank/DDBJ databases">
        <title>Sequencing the genomes of 1000 actinobacteria strains.</title>
        <authorList>
            <person name="Klenk H.-P."/>
        </authorList>
    </citation>
    <scope>NUCLEOTIDE SEQUENCE [LARGE SCALE GENOMIC DNA]</scope>
    <source>
        <strain evidence="1 2">DSM 45516</strain>
    </source>
</reference>
<evidence type="ECO:0000313" key="2">
    <source>
        <dbReference type="Proteomes" id="UP001519325"/>
    </source>
</evidence>
<gene>
    <name evidence="1" type="ORF">BJ987_004922</name>
</gene>
<proteinExistence type="predicted"/>
<accession>A0ABS4QJZ7</accession>
<name>A0ABS4QJZ7_9NOCA</name>